<dbReference type="Pfam" id="PF07849">
    <property type="entry name" value="DUF1641"/>
    <property type="match status" value="1"/>
</dbReference>
<dbReference type="Proteomes" id="UP001597079">
    <property type="component" value="Unassembled WGS sequence"/>
</dbReference>
<dbReference type="RefSeq" id="WP_377940540.1">
    <property type="nucleotide sequence ID" value="NZ_JBHUCX010000002.1"/>
</dbReference>
<organism evidence="1 2">
    <name type="scientific">Alicyclobacillus fodiniaquatilis</name>
    <dbReference type="NCBI Taxonomy" id="1661150"/>
    <lineage>
        <taxon>Bacteria</taxon>
        <taxon>Bacillati</taxon>
        <taxon>Bacillota</taxon>
        <taxon>Bacilli</taxon>
        <taxon>Bacillales</taxon>
        <taxon>Alicyclobacillaceae</taxon>
        <taxon>Alicyclobacillus</taxon>
    </lineage>
</organism>
<reference evidence="2" key="1">
    <citation type="journal article" date="2019" name="Int. J. Syst. Evol. Microbiol.">
        <title>The Global Catalogue of Microorganisms (GCM) 10K type strain sequencing project: providing services to taxonomists for standard genome sequencing and annotation.</title>
        <authorList>
            <consortium name="The Broad Institute Genomics Platform"/>
            <consortium name="The Broad Institute Genome Sequencing Center for Infectious Disease"/>
            <person name="Wu L."/>
            <person name="Ma J."/>
        </authorList>
    </citation>
    <scope>NUCLEOTIDE SEQUENCE [LARGE SCALE GENOMIC DNA]</scope>
    <source>
        <strain evidence="2">CGMCC 1.12286</strain>
    </source>
</reference>
<protein>
    <submittedName>
        <fullName evidence="1">DUF1641 domain-containing protein</fullName>
    </submittedName>
</protein>
<evidence type="ECO:0000313" key="1">
    <source>
        <dbReference type="EMBL" id="MFD1673194.1"/>
    </source>
</evidence>
<dbReference type="PANTHER" id="PTHR38433:SF1">
    <property type="entry name" value="DUF1641 DOMAIN-CONTAINING PROTEIN"/>
    <property type="match status" value="1"/>
</dbReference>
<comment type="caution">
    <text evidence="1">The sequence shown here is derived from an EMBL/GenBank/DDBJ whole genome shotgun (WGS) entry which is preliminary data.</text>
</comment>
<proteinExistence type="predicted"/>
<name>A0ABW4JBV6_9BACL</name>
<sequence length="163" mass="16892">MNNPNTPGHHTSQSATPLTQAQIEQAVAKSAEGIVQALGLLQDLEERGVLPLTRALIEQGDDVVKIILALANNPAYAGGLKNALALVKGVAAVQPETMATLSNSVQAGLQEAAAVQTQEESSLGVYDALKALRDPDVNRAISFGLAFLKGMGKALAQPEDAEA</sequence>
<gene>
    <name evidence="1" type="ORF">ACFSB2_00470</name>
</gene>
<evidence type="ECO:0000313" key="2">
    <source>
        <dbReference type="Proteomes" id="UP001597079"/>
    </source>
</evidence>
<dbReference type="PANTHER" id="PTHR38433">
    <property type="match status" value="1"/>
</dbReference>
<dbReference type="InterPro" id="IPR012440">
    <property type="entry name" value="DUF1641"/>
</dbReference>
<dbReference type="EMBL" id="JBHUCX010000002">
    <property type="protein sequence ID" value="MFD1673194.1"/>
    <property type="molecule type" value="Genomic_DNA"/>
</dbReference>
<accession>A0ABW4JBV6</accession>
<keyword evidence="2" id="KW-1185">Reference proteome</keyword>